<dbReference type="Pfam" id="PF25372">
    <property type="entry name" value="DUF7885"/>
    <property type="match status" value="2"/>
</dbReference>
<dbReference type="PANTHER" id="PTHR13318">
    <property type="entry name" value="PARTNER OF PAIRED, ISOFORM B-RELATED"/>
    <property type="match status" value="1"/>
</dbReference>
<dbReference type="InterPro" id="IPR006553">
    <property type="entry name" value="Leu-rich_rpt_Cys-con_subtyp"/>
</dbReference>
<dbReference type="OrthoDB" id="550575at2759"/>
<dbReference type="SMART" id="SM00367">
    <property type="entry name" value="LRR_CC"/>
    <property type="match status" value="4"/>
</dbReference>
<dbReference type="InterPro" id="IPR032675">
    <property type="entry name" value="LRR_dom_sf"/>
</dbReference>
<accession>A0A2P5WCX6</accession>
<name>A0A2P5WCX6_GOSBA</name>
<dbReference type="Proteomes" id="UP000239757">
    <property type="component" value="Unassembled WGS sequence"/>
</dbReference>
<evidence type="ECO:0000313" key="2">
    <source>
        <dbReference type="EMBL" id="PPR88943.1"/>
    </source>
</evidence>
<dbReference type="GO" id="GO:0005634">
    <property type="term" value="C:nucleus"/>
    <property type="evidence" value="ECO:0007669"/>
    <property type="project" value="TreeGrafter"/>
</dbReference>
<dbReference type="InterPro" id="IPR057207">
    <property type="entry name" value="FBXL15_LRR"/>
</dbReference>
<sequence length="1260" mass="141683">MATINDIPDVILSNIFASISDTRTRNSLSLVSRKFMLLDRATRVSLTLRGNARDLFMIPTCFRSVTDLDLSFLSPWGHSLLSSPLSDTDPQLLAHRLRVAFPAVTSLTVYARSPLTIEILVQQWPGLKRVKLVRWHQRLASWPIGEDFVCLLEQCENLNWLDLSTFYYWTEDLPPVLQACPKVSASLVHLNLLTTSFAEGFKSQEIKEITTACPNLKNFLVACNFDPRYIGFVGDETLLAVANNCPKLTLLHLADTSSLTDVRGDPDNDGFTSEDAMVTKGTLVEFFSGLPLLQELVLDVGRNVRDTSMALEMLNSKCKDLRVLKLGQFHGICLANESQLDGIALCSGLEELSIKNCGDLTDMGLIAIGRGCSKLSRFEVQGCKRITEKGLRTMACLLRNTLVKVKISCCKNLDAAASLRSVEPIRDRIQWLHIDCVWNGWEEIGNSEPVGLSFWHNQVEEPSSLFSLMGSEYDHEMRRKKCKYSSDVSDGYILENNGFWCKKWDRLQYLSLWIGVSELLTPLAAAGLLNCPNLEEIRIKVEGDCRGRSKPSERAFGLSSLALYPRLSKMQLDCSETIDTRTRNSLSLVSRKFMLLDRATRVSLTLRGNARDLFMIPTCFRSVTDLDLSFLSPWGHPLLSSPLSDTDPQLLAHRLRVAFPAVTSLTVYARSPLTIKILVQQWPGLKRVKLVRWHQRLASWPIGEDFVCLLEQCENLNWLDLSTFYYWTEDLPPVLQACPKVSASLVHLNLLTTSFAEGFKSQEIKEITTACPNLKNFLVACNFDPRYIGFVGDETLLAVANNCPKLTLLHLADTSSLTDVRGDPDNEGFTSEDAMVTKGTLVEFFSGLPLLQELVLDVGRNVRDTSMALEMLNSKCKDLRVLKLGQFHGICLANESQLDGIALCSGLEELSIKNCGDLTDMGLIAIGRGCSKLSRFEVQGCKRITEKGLRTMACLLRNTLVKVKISCCKNLDAAASLRSVEPIRDRIQWLHIDCVWNGWEEIGNSEPVGLSFWHNQVEEPSSLFSLMGSEYDHEMRRKKCKYSSDVSDGYILENNGFWCKKWDRLQYLSLWIGVSELLTPLAAAGLLNCPNLEEIRIKVEGDCRGRSKPSERAFGLSSLALYPRLSKMQLDCSETIGYALTAPSGQMDLSLWERFFLNGIGELRLSELDYWPPQDRDVNHRSLSLPAAGLLAECLELRKLFIHGTAHEHFMMFLLKIPNLRDVQLREDYYPAPENDMSTEMRAGSCSRFEAALNRRHILD</sequence>
<dbReference type="EMBL" id="KZ668105">
    <property type="protein sequence ID" value="PPR88943.1"/>
    <property type="molecule type" value="Genomic_DNA"/>
</dbReference>
<dbReference type="Gene3D" id="3.80.10.10">
    <property type="entry name" value="Ribonuclease Inhibitor"/>
    <property type="match status" value="2"/>
</dbReference>
<organism evidence="2 3">
    <name type="scientific">Gossypium barbadense</name>
    <name type="common">Sea Island cotton</name>
    <name type="synonym">Hibiscus barbadensis</name>
    <dbReference type="NCBI Taxonomy" id="3634"/>
    <lineage>
        <taxon>Eukaryota</taxon>
        <taxon>Viridiplantae</taxon>
        <taxon>Streptophyta</taxon>
        <taxon>Embryophyta</taxon>
        <taxon>Tracheophyta</taxon>
        <taxon>Spermatophyta</taxon>
        <taxon>Magnoliopsida</taxon>
        <taxon>eudicotyledons</taxon>
        <taxon>Gunneridae</taxon>
        <taxon>Pentapetalae</taxon>
        <taxon>rosids</taxon>
        <taxon>malvids</taxon>
        <taxon>Malvales</taxon>
        <taxon>Malvaceae</taxon>
        <taxon>Malvoideae</taxon>
        <taxon>Gossypium</taxon>
    </lineage>
</organism>
<dbReference type="SUPFAM" id="SSF52047">
    <property type="entry name" value="RNI-like"/>
    <property type="match status" value="1"/>
</dbReference>
<dbReference type="CDD" id="cd22159">
    <property type="entry name" value="F-box_AtTIR1-like"/>
    <property type="match status" value="1"/>
</dbReference>
<reference evidence="2 3" key="1">
    <citation type="submission" date="2015-01" db="EMBL/GenBank/DDBJ databases">
        <title>Genome of allotetraploid Gossypium barbadense reveals genomic plasticity and fiber elongation in cotton evolution.</title>
        <authorList>
            <person name="Chen X."/>
            <person name="Liu X."/>
            <person name="Zhao B."/>
            <person name="Zheng H."/>
            <person name="Hu Y."/>
            <person name="Lu G."/>
            <person name="Yang C."/>
            <person name="Chen J."/>
            <person name="Shan C."/>
            <person name="Zhang L."/>
            <person name="Zhou Y."/>
            <person name="Wang L."/>
            <person name="Guo W."/>
            <person name="Bai Y."/>
            <person name="Ruan J."/>
            <person name="Shangguan X."/>
            <person name="Mao Y."/>
            <person name="Jiang J."/>
            <person name="Zhu Y."/>
            <person name="Lei J."/>
            <person name="Kang H."/>
            <person name="Chen S."/>
            <person name="He X."/>
            <person name="Wang R."/>
            <person name="Wang Y."/>
            <person name="Chen J."/>
            <person name="Wang L."/>
            <person name="Yu S."/>
            <person name="Wang B."/>
            <person name="Wei J."/>
            <person name="Song S."/>
            <person name="Lu X."/>
            <person name="Gao Z."/>
            <person name="Gu W."/>
            <person name="Deng X."/>
            <person name="Ma D."/>
            <person name="Wang S."/>
            <person name="Liang W."/>
            <person name="Fang L."/>
            <person name="Cai C."/>
            <person name="Zhu X."/>
            <person name="Zhou B."/>
            <person name="Zhang Y."/>
            <person name="Chen Z."/>
            <person name="Xu S."/>
            <person name="Zhu R."/>
            <person name="Wang S."/>
            <person name="Zhang T."/>
            <person name="Zhao G."/>
        </authorList>
    </citation>
    <scope>NUCLEOTIDE SEQUENCE [LARGE SCALE GENOMIC DNA]</scope>
    <source>
        <strain evidence="3">cv. Xinhai21</strain>
        <tissue evidence="2">Leaf</tissue>
    </source>
</reference>
<dbReference type="Gene3D" id="1.20.1280.50">
    <property type="match status" value="1"/>
</dbReference>
<dbReference type="GO" id="GO:0031146">
    <property type="term" value="P:SCF-dependent proteasomal ubiquitin-dependent protein catabolic process"/>
    <property type="evidence" value="ECO:0007669"/>
    <property type="project" value="TreeGrafter"/>
</dbReference>
<dbReference type="PANTHER" id="PTHR13318:SF148">
    <property type="entry name" value="F-BOX PROTEIN MAX2"/>
    <property type="match status" value="1"/>
</dbReference>
<gene>
    <name evidence="2" type="ORF">GOBAR_AA31742</name>
</gene>
<dbReference type="GO" id="GO:0019005">
    <property type="term" value="C:SCF ubiquitin ligase complex"/>
    <property type="evidence" value="ECO:0007669"/>
    <property type="project" value="TreeGrafter"/>
</dbReference>
<feature type="domain" description="F-box/LRR-repeat protein 15-like leucin rich repeat" evidence="1">
    <location>
        <begin position="313"/>
        <end position="415"/>
    </location>
</feature>
<proteinExistence type="predicted"/>
<evidence type="ECO:0000259" key="1">
    <source>
        <dbReference type="Pfam" id="PF25372"/>
    </source>
</evidence>
<evidence type="ECO:0000313" key="3">
    <source>
        <dbReference type="Proteomes" id="UP000239757"/>
    </source>
</evidence>
<protein>
    <recommendedName>
        <fullName evidence="1">F-box/LRR-repeat protein 15-like leucin rich repeat domain-containing protein</fullName>
    </recommendedName>
</protein>
<feature type="domain" description="F-box/LRR-repeat protein 15-like leucin rich repeat" evidence="1">
    <location>
        <begin position="871"/>
        <end position="973"/>
    </location>
</feature>
<dbReference type="AlphaFoldDB" id="A0A2P5WCX6"/>